<sequence>GRLRSTEVEIFDYGRTPVEIFDRWLRPQSNIFDYGRTPQSTIFDWSRNFPATGRKTIGTTERGGRTPVEIFDRWLRPQSNCSTTVEWWFDPSRILSTAVEYCRLESKFFGHWLKNDQNNRERDFVIISLTNRSDEFHGGSIVSFRLSPFFPLPHKSEESLSVELSSLPPPLQRSGLVDIMGLSFDCVFGPRLICLVFGIVFGPPGLLVRSGLVEIMGLSLIGCLGLGSVFGIAFGPPELLGLGSCLMQALECWYKSALFICAVVQSFVHFFGIEKKDDHFKRIGYCIVIGTMMVIMEFVLLYGYAVS</sequence>
<evidence type="ECO:0000313" key="2">
    <source>
        <dbReference type="EMBL" id="POO00359.1"/>
    </source>
</evidence>
<reference evidence="3" key="1">
    <citation type="submission" date="2016-06" db="EMBL/GenBank/DDBJ databases">
        <title>Parallel loss of symbiosis genes in relatives of nitrogen-fixing non-legume Parasponia.</title>
        <authorList>
            <person name="Van Velzen R."/>
            <person name="Holmer R."/>
            <person name="Bu F."/>
            <person name="Rutten L."/>
            <person name="Van Zeijl A."/>
            <person name="Liu W."/>
            <person name="Santuari L."/>
            <person name="Cao Q."/>
            <person name="Sharma T."/>
            <person name="Shen D."/>
            <person name="Roswanjaya Y."/>
            <person name="Wardhani T."/>
            <person name="Kalhor M.S."/>
            <person name="Jansen J."/>
            <person name="Van den Hoogen J."/>
            <person name="Gungor B."/>
            <person name="Hartog M."/>
            <person name="Hontelez J."/>
            <person name="Verver J."/>
            <person name="Yang W.-C."/>
            <person name="Schijlen E."/>
            <person name="Repin R."/>
            <person name="Schilthuizen M."/>
            <person name="Schranz E."/>
            <person name="Heidstra R."/>
            <person name="Miyata K."/>
            <person name="Fedorova E."/>
            <person name="Kohlen W."/>
            <person name="Bisseling T."/>
            <person name="Smit S."/>
            <person name="Geurts R."/>
        </authorList>
    </citation>
    <scope>NUCLEOTIDE SEQUENCE [LARGE SCALE GENOMIC DNA]</scope>
    <source>
        <strain evidence="3">cv. RG33-2</strain>
    </source>
</reference>
<feature type="transmembrane region" description="Helical" evidence="1">
    <location>
        <begin position="188"/>
        <end position="208"/>
    </location>
</feature>
<evidence type="ECO:0000313" key="3">
    <source>
        <dbReference type="Proteomes" id="UP000237000"/>
    </source>
</evidence>
<dbReference type="AlphaFoldDB" id="A0A2P5FRH7"/>
<name>A0A2P5FRH7_TREOI</name>
<dbReference type="EMBL" id="JXTC01000013">
    <property type="protein sequence ID" value="POO00359.1"/>
    <property type="molecule type" value="Genomic_DNA"/>
</dbReference>
<keyword evidence="1" id="KW-1133">Transmembrane helix</keyword>
<feature type="transmembrane region" description="Helical" evidence="1">
    <location>
        <begin position="283"/>
        <end position="305"/>
    </location>
</feature>
<comment type="caution">
    <text evidence="2">The sequence shown here is derived from an EMBL/GenBank/DDBJ whole genome shotgun (WGS) entry which is preliminary data.</text>
</comment>
<feature type="transmembrane region" description="Helical" evidence="1">
    <location>
        <begin position="253"/>
        <end position="271"/>
    </location>
</feature>
<dbReference type="InParanoid" id="A0A2P5FRH7"/>
<keyword evidence="1" id="KW-0812">Transmembrane</keyword>
<protein>
    <submittedName>
        <fullName evidence="2">Uncharacterized protein</fullName>
    </submittedName>
</protein>
<feature type="non-terminal residue" evidence="2">
    <location>
        <position position="1"/>
    </location>
</feature>
<dbReference type="Proteomes" id="UP000237000">
    <property type="component" value="Unassembled WGS sequence"/>
</dbReference>
<accession>A0A2P5FRH7</accession>
<feature type="transmembrane region" description="Helical" evidence="1">
    <location>
        <begin position="215"/>
        <end position="233"/>
    </location>
</feature>
<gene>
    <name evidence="2" type="ORF">TorRG33x02_037720</name>
</gene>
<proteinExistence type="predicted"/>
<organism evidence="2 3">
    <name type="scientific">Trema orientale</name>
    <name type="common">Charcoal tree</name>
    <name type="synonym">Celtis orientalis</name>
    <dbReference type="NCBI Taxonomy" id="63057"/>
    <lineage>
        <taxon>Eukaryota</taxon>
        <taxon>Viridiplantae</taxon>
        <taxon>Streptophyta</taxon>
        <taxon>Embryophyta</taxon>
        <taxon>Tracheophyta</taxon>
        <taxon>Spermatophyta</taxon>
        <taxon>Magnoliopsida</taxon>
        <taxon>eudicotyledons</taxon>
        <taxon>Gunneridae</taxon>
        <taxon>Pentapetalae</taxon>
        <taxon>rosids</taxon>
        <taxon>fabids</taxon>
        <taxon>Rosales</taxon>
        <taxon>Cannabaceae</taxon>
        <taxon>Trema</taxon>
    </lineage>
</organism>
<keyword evidence="1" id="KW-0472">Membrane</keyword>
<keyword evidence="3" id="KW-1185">Reference proteome</keyword>
<evidence type="ECO:0000256" key="1">
    <source>
        <dbReference type="SAM" id="Phobius"/>
    </source>
</evidence>